<dbReference type="InterPro" id="IPR014555">
    <property type="entry name" value="RecF-like"/>
</dbReference>
<dbReference type="InterPro" id="IPR027417">
    <property type="entry name" value="P-loop_NTPase"/>
</dbReference>
<dbReference type="Proteomes" id="UP000582643">
    <property type="component" value="Unassembled WGS sequence"/>
</dbReference>
<dbReference type="PANTHER" id="PTHR32182:SF22">
    <property type="entry name" value="ATP-DEPENDENT ENDONUCLEASE, OLD FAMILY-RELATED"/>
    <property type="match status" value="1"/>
</dbReference>
<dbReference type="Pfam" id="PF13476">
    <property type="entry name" value="AAA_23"/>
    <property type="match status" value="1"/>
</dbReference>
<evidence type="ECO:0000259" key="2">
    <source>
        <dbReference type="Pfam" id="PF13304"/>
    </source>
</evidence>
<keyword evidence="1" id="KW-0227">DNA damage</keyword>
<dbReference type="AlphaFoldDB" id="A0A7W7U3I8"/>
<feature type="domain" description="ATPase AAA-type core" evidence="2">
    <location>
        <begin position="267"/>
        <end position="360"/>
    </location>
</feature>
<keyword evidence="5" id="KW-1185">Reference proteome</keyword>
<dbReference type="GO" id="GO:0006302">
    <property type="term" value="P:double-strand break repair"/>
    <property type="evidence" value="ECO:0007669"/>
    <property type="project" value="InterPro"/>
</dbReference>
<dbReference type="EMBL" id="JACHJY010000005">
    <property type="protein sequence ID" value="MBB4982860.1"/>
    <property type="molecule type" value="Genomic_DNA"/>
</dbReference>
<dbReference type="PIRSF" id="PIRSF029347">
    <property type="entry name" value="RecF"/>
    <property type="match status" value="1"/>
</dbReference>
<dbReference type="SUPFAM" id="SSF52540">
    <property type="entry name" value="P-loop containing nucleoside triphosphate hydrolases"/>
    <property type="match status" value="1"/>
</dbReference>
<evidence type="ECO:0000256" key="1">
    <source>
        <dbReference type="ARBA" id="ARBA00023236"/>
    </source>
</evidence>
<reference evidence="4 5" key="1">
    <citation type="submission" date="2020-08" db="EMBL/GenBank/DDBJ databases">
        <title>Genomic Encyclopedia of Type Strains, Phase III (KMG-III): the genomes of soil and plant-associated and newly described type strains.</title>
        <authorList>
            <person name="Whitman W."/>
        </authorList>
    </citation>
    <scope>NUCLEOTIDE SEQUENCE [LARGE SCALE GENOMIC DNA]</scope>
    <source>
        <strain evidence="4 5">SFB5A</strain>
    </source>
</reference>
<accession>A0A7W7U3I8</accession>
<proteinExistence type="predicted"/>
<name>A0A7W7U3I8_9ACTN</name>
<dbReference type="Gene3D" id="3.40.50.300">
    <property type="entry name" value="P-loop containing nucleotide triphosphate hydrolases"/>
    <property type="match status" value="2"/>
</dbReference>
<dbReference type="InterPro" id="IPR038729">
    <property type="entry name" value="Rad50/SbcC_AAA"/>
</dbReference>
<dbReference type="GO" id="GO:0009432">
    <property type="term" value="P:SOS response"/>
    <property type="evidence" value="ECO:0007669"/>
    <property type="project" value="UniProtKB-KW"/>
</dbReference>
<evidence type="ECO:0000313" key="4">
    <source>
        <dbReference type="EMBL" id="MBB4982860.1"/>
    </source>
</evidence>
<dbReference type="PANTHER" id="PTHR32182">
    <property type="entry name" value="DNA REPLICATION AND REPAIR PROTEIN RECF"/>
    <property type="match status" value="1"/>
</dbReference>
<sequence length="426" mass="47184">MITQIRIDGFKSFRRFSLDVPPTLIMLGANGAGKSNLFDALRLVAGTADRGFQETVRKDRRLAPVDLFHRSKGEERRELTITVGSLVATAYGPLPLRIRISVVRLGTGRVVLGRNCGVWVSRLDQTDWMDGVGLDEEQRSAVARARAEFVEHESEFVPFHGPLGSPLSIEDEESVRSDGNDALFEEPGTELRLLAARECASWAPFLLEPEALRRPSPAFVHGRLDSDGGNLAEVLHRIEERPPLWRRFVADMAALVEGVEDVRVVYDERRQEFDFEVHFSNTGWLSPPTLSDGTLRMAALLAMAADPAWPGGMCVEEIENGMNPERVADLVRRLRRGTGVMPKASAYRQLIATTHSPALLGALKHDLSGSLVFLEQADRVDPADGTISRATVARPLRAFDPEREPGESVSPEQVERLLRKLNRGGE</sequence>
<dbReference type="InterPro" id="IPR003959">
    <property type="entry name" value="ATPase_AAA_core"/>
</dbReference>
<organism evidence="4 5">
    <name type="scientific">Streptomyces nymphaeiformis</name>
    <dbReference type="NCBI Taxonomy" id="2663842"/>
    <lineage>
        <taxon>Bacteria</taxon>
        <taxon>Bacillati</taxon>
        <taxon>Actinomycetota</taxon>
        <taxon>Actinomycetes</taxon>
        <taxon>Kitasatosporales</taxon>
        <taxon>Streptomycetaceae</taxon>
        <taxon>Streptomyces</taxon>
    </lineage>
</organism>
<keyword evidence="1" id="KW-0742">SOS response</keyword>
<evidence type="ECO:0000259" key="3">
    <source>
        <dbReference type="Pfam" id="PF13476"/>
    </source>
</evidence>
<dbReference type="Pfam" id="PF13304">
    <property type="entry name" value="AAA_21"/>
    <property type="match status" value="1"/>
</dbReference>
<gene>
    <name evidence="4" type="ORF">GGE06_003792</name>
</gene>
<dbReference type="RefSeq" id="WP_184931305.1">
    <property type="nucleotide sequence ID" value="NZ_JACHJY010000005.1"/>
</dbReference>
<dbReference type="GO" id="GO:0016887">
    <property type="term" value="F:ATP hydrolysis activity"/>
    <property type="evidence" value="ECO:0007669"/>
    <property type="project" value="InterPro"/>
</dbReference>
<feature type="domain" description="Rad50/SbcC-type AAA" evidence="3">
    <location>
        <begin position="4"/>
        <end position="81"/>
    </location>
</feature>
<protein>
    <submittedName>
        <fullName evidence="4">Putative ATPase</fullName>
    </submittedName>
</protein>
<dbReference type="GO" id="GO:0000731">
    <property type="term" value="P:DNA synthesis involved in DNA repair"/>
    <property type="evidence" value="ECO:0007669"/>
    <property type="project" value="TreeGrafter"/>
</dbReference>
<evidence type="ECO:0000313" key="5">
    <source>
        <dbReference type="Proteomes" id="UP000582643"/>
    </source>
</evidence>
<dbReference type="GO" id="GO:0005524">
    <property type="term" value="F:ATP binding"/>
    <property type="evidence" value="ECO:0007669"/>
    <property type="project" value="InterPro"/>
</dbReference>
<comment type="caution">
    <text evidence="4">The sequence shown here is derived from an EMBL/GenBank/DDBJ whole genome shotgun (WGS) entry which is preliminary data.</text>
</comment>